<evidence type="ECO:0000256" key="8">
    <source>
        <dbReference type="ARBA" id="ARBA00023054"/>
    </source>
</evidence>
<comment type="similarity">
    <text evidence="2">Belongs to the CASP family.</text>
</comment>
<evidence type="ECO:0000256" key="2">
    <source>
        <dbReference type="ARBA" id="ARBA00006415"/>
    </source>
</evidence>
<evidence type="ECO:0000256" key="1">
    <source>
        <dbReference type="ARBA" id="ARBA00004409"/>
    </source>
</evidence>
<evidence type="ECO:0000256" key="11">
    <source>
        <dbReference type="SAM" id="MobiDB-lite"/>
    </source>
</evidence>
<name>A0A1Y2BWM8_9FUNG</name>
<dbReference type="Pfam" id="PF08172">
    <property type="entry name" value="CASP_C"/>
    <property type="match status" value="1"/>
</dbReference>
<dbReference type="InterPro" id="IPR057476">
    <property type="entry name" value="Cux_N"/>
</dbReference>
<dbReference type="GO" id="GO:0000139">
    <property type="term" value="C:Golgi membrane"/>
    <property type="evidence" value="ECO:0007669"/>
    <property type="project" value="UniProtKB-SubCell"/>
</dbReference>
<reference evidence="14 15" key="1">
    <citation type="submission" date="2016-07" db="EMBL/GenBank/DDBJ databases">
        <title>Pervasive Adenine N6-methylation of Active Genes in Fungi.</title>
        <authorList>
            <consortium name="DOE Joint Genome Institute"/>
            <person name="Mondo S.J."/>
            <person name="Dannebaum R.O."/>
            <person name="Kuo R.C."/>
            <person name="Labutti K."/>
            <person name="Haridas S."/>
            <person name="Kuo A."/>
            <person name="Salamov A."/>
            <person name="Ahrendt S.R."/>
            <person name="Lipzen A."/>
            <person name="Sullivan W."/>
            <person name="Andreopoulos W.B."/>
            <person name="Clum A."/>
            <person name="Lindquist E."/>
            <person name="Daum C."/>
            <person name="Ramamoorthy G.K."/>
            <person name="Gryganskyi A."/>
            <person name="Culley D."/>
            <person name="Magnuson J.K."/>
            <person name="James T.Y."/>
            <person name="O'Malley M.A."/>
            <person name="Stajich J.E."/>
            <person name="Spatafora J.W."/>
            <person name="Visel A."/>
            <person name="Grigoriev I.V."/>
        </authorList>
    </citation>
    <scope>NUCLEOTIDE SEQUENCE [LARGE SCALE GENOMIC DNA]</scope>
    <source>
        <strain evidence="14 15">JEL800</strain>
    </source>
</reference>
<gene>
    <name evidence="14" type="ORF">BCR33DRAFT_720394</name>
</gene>
<evidence type="ECO:0000259" key="12">
    <source>
        <dbReference type="Pfam" id="PF08172"/>
    </source>
</evidence>
<feature type="region of interest" description="Disordered" evidence="11">
    <location>
        <begin position="568"/>
        <end position="590"/>
    </location>
</feature>
<dbReference type="EMBL" id="MCGO01000041">
    <property type="protein sequence ID" value="ORY39161.1"/>
    <property type="molecule type" value="Genomic_DNA"/>
</dbReference>
<evidence type="ECO:0000256" key="9">
    <source>
        <dbReference type="ARBA" id="ARBA00023136"/>
    </source>
</evidence>
<keyword evidence="9" id="KW-0472">Membrane</keyword>
<dbReference type="STRING" id="329046.A0A1Y2BWM8"/>
<accession>A0A1Y2BWM8</accession>
<dbReference type="OrthoDB" id="10257567at2759"/>
<keyword evidence="5" id="KW-0812">Transmembrane</keyword>
<comment type="caution">
    <text evidence="14">The sequence shown here is derived from an EMBL/GenBank/DDBJ whole genome shotgun (WGS) entry which is preliminary data.</text>
</comment>
<keyword evidence="6" id="KW-1133">Transmembrane helix</keyword>
<dbReference type="PANTHER" id="PTHR14043">
    <property type="entry name" value="CCAAT DISPLACEMENT PROTEIN-RELATED"/>
    <property type="match status" value="1"/>
</dbReference>
<evidence type="ECO:0000256" key="5">
    <source>
        <dbReference type="ARBA" id="ARBA00022692"/>
    </source>
</evidence>
<sequence length="672" mass="75143">MDVAEAIAADAIPSASDVLVIDASESIQAALRAWTTINLAVLQKQLDVQGLEIVENQKESNRSKKELSDKTKEFRKMSDEEKLKEFKSLLKAYQQEIDSIAKRSKTAEAAFLSLYKHLAEAPDPAPLIASLSNHPQLEQELNVANEELKVLKATIAGMERDVASGKASEGVVGSLKSRLANYEAKLDEMVSEKVLAKEIEIKQATDEKIRIYKETEYSLQRQLNLLKDQLSTLQSSHDVTQAKLVDYSSQYDQEVAGKLGELEIVIGDLDRANQRAANVAREMSPATLQRKIKVQDAEISKLLDELNKSKTKLNEREAYSTRRINELEREMAVKKLETEELREKLLQFDDYERIKRELDLMKTIEFGAQSLAESGDGLWDEPSSNSSASEANLEKLLIDKNKRLLGEVSTLKVPHSHTQDLEHYKLQSETQAKLIAKLEEDVYQLNSVVAGKGGKSSVPAPVEDAEMDPLMQINVRSNLSSQPELVPVLGHSVLPVAVPAPIIQEAPVPAPNSSIDRYRQRNTELEEQAKQTAATIADLKYQMDSLKSDNIKLYEKLRYAESFQSTGNNSTTISISPPSRTINNRSPDDVNSRYNSLYETTLDPFSRFSRSEQASRVQKLNPAEKAALVFTKILVGNKYTRIGFVVYSAVLHLLWEECRHDHAVPAPVSNVN</sequence>
<feature type="domain" description="CASP C-terminal" evidence="12">
    <location>
        <begin position="418"/>
        <end position="654"/>
    </location>
</feature>
<evidence type="ECO:0000256" key="6">
    <source>
        <dbReference type="ARBA" id="ARBA00022989"/>
    </source>
</evidence>
<dbReference type="Pfam" id="PF25398">
    <property type="entry name" value="CUX1_N"/>
    <property type="match status" value="1"/>
</dbReference>
<proteinExistence type="inferred from homology"/>
<feature type="coiled-coil region" evidence="10">
    <location>
        <begin position="515"/>
        <end position="542"/>
    </location>
</feature>
<feature type="compositionally biased region" description="Low complexity" evidence="11">
    <location>
        <begin position="568"/>
        <end position="584"/>
    </location>
</feature>
<keyword evidence="4" id="KW-0813">Transport</keyword>
<keyword evidence="7" id="KW-0333">Golgi apparatus</keyword>
<dbReference type="InterPro" id="IPR012955">
    <property type="entry name" value="CASP_C"/>
</dbReference>
<comment type="subcellular location">
    <subcellularLocation>
        <location evidence="1">Golgi apparatus membrane</location>
        <topology evidence="1">Single-pass type IV membrane protein</topology>
    </subcellularLocation>
</comment>
<dbReference type="GO" id="GO:0006891">
    <property type="term" value="P:intra-Golgi vesicle-mediated transport"/>
    <property type="evidence" value="ECO:0007669"/>
    <property type="project" value="InterPro"/>
</dbReference>
<evidence type="ECO:0000256" key="3">
    <source>
        <dbReference type="ARBA" id="ARBA00018691"/>
    </source>
</evidence>
<evidence type="ECO:0000259" key="13">
    <source>
        <dbReference type="Pfam" id="PF25398"/>
    </source>
</evidence>
<feature type="coiled-coil region" evidence="10">
    <location>
        <begin position="134"/>
        <end position="199"/>
    </location>
</feature>
<evidence type="ECO:0000256" key="10">
    <source>
        <dbReference type="SAM" id="Coils"/>
    </source>
</evidence>
<evidence type="ECO:0000313" key="14">
    <source>
        <dbReference type="EMBL" id="ORY39161.1"/>
    </source>
</evidence>
<dbReference type="AlphaFoldDB" id="A0A1Y2BWM8"/>
<feature type="coiled-coil region" evidence="10">
    <location>
        <begin position="310"/>
        <end position="344"/>
    </location>
</feature>
<dbReference type="Proteomes" id="UP000193642">
    <property type="component" value="Unassembled WGS sequence"/>
</dbReference>
<evidence type="ECO:0000313" key="15">
    <source>
        <dbReference type="Proteomes" id="UP000193642"/>
    </source>
</evidence>
<feature type="domain" description="Cux N-terminal" evidence="13">
    <location>
        <begin position="24"/>
        <end position="133"/>
    </location>
</feature>
<keyword evidence="15" id="KW-1185">Reference proteome</keyword>
<dbReference type="PANTHER" id="PTHR14043:SF2">
    <property type="entry name" value="HOMEOBOX PROTEIN CUT"/>
    <property type="match status" value="1"/>
</dbReference>
<feature type="non-terminal residue" evidence="14">
    <location>
        <position position="1"/>
    </location>
</feature>
<protein>
    <recommendedName>
        <fullName evidence="3">Protein CASP</fullName>
    </recommendedName>
</protein>
<evidence type="ECO:0000256" key="4">
    <source>
        <dbReference type="ARBA" id="ARBA00022448"/>
    </source>
</evidence>
<organism evidence="14 15">
    <name type="scientific">Rhizoclosmatium globosum</name>
    <dbReference type="NCBI Taxonomy" id="329046"/>
    <lineage>
        <taxon>Eukaryota</taxon>
        <taxon>Fungi</taxon>
        <taxon>Fungi incertae sedis</taxon>
        <taxon>Chytridiomycota</taxon>
        <taxon>Chytridiomycota incertae sedis</taxon>
        <taxon>Chytridiomycetes</taxon>
        <taxon>Chytridiales</taxon>
        <taxon>Chytriomycetaceae</taxon>
        <taxon>Rhizoclosmatium</taxon>
    </lineage>
</organism>
<keyword evidence="8 10" id="KW-0175">Coiled coil</keyword>
<feature type="coiled-coil region" evidence="10">
    <location>
        <begin position="76"/>
        <end position="110"/>
    </location>
</feature>
<evidence type="ECO:0000256" key="7">
    <source>
        <dbReference type="ARBA" id="ARBA00023034"/>
    </source>
</evidence>